<dbReference type="Proteomes" id="UP000308600">
    <property type="component" value="Unassembled WGS sequence"/>
</dbReference>
<evidence type="ECO:0000313" key="2">
    <source>
        <dbReference type="Proteomes" id="UP000308600"/>
    </source>
</evidence>
<evidence type="ECO:0000313" key="1">
    <source>
        <dbReference type="EMBL" id="TFK58782.1"/>
    </source>
</evidence>
<accession>A0ACD2ZZL0</accession>
<keyword evidence="2" id="KW-1185">Reference proteome</keyword>
<reference evidence="1 2" key="1">
    <citation type="journal article" date="2019" name="Nat. Ecol. Evol.">
        <title>Megaphylogeny resolves global patterns of mushroom evolution.</title>
        <authorList>
            <person name="Varga T."/>
            <person name="Krizsan K."/>
            <person name="Foldi C."/>
            <person name="Dima B."/>
            <person name="Sanchez-Garcia M."/>
            <person name="Sanchez-Ramirez S."/>
            <person name="Szollosi G.J."/>
            <person name="Szarkandi J.G."/>
            <person name="Papp V."/>
            <person name="Albert L."/>
            <person name="Andreopoulos W."/>
            <person name="Angelini C."/>
            <person name="Antonin V."/>
            <person name="Barry K.W."/>
            <person name="Bougher N.L."/>
            <person name="Buchanan P."/>
            <person name="Buyck B."/>
            <person name="Bense V."/>
            <person name="Catcheside P."/>
            <person name="Chovatia M."/>
            <person name="Cooper J."/>
            <person name="Damon W."/>
            <person name="Desjardin D."/>
            <person name="Finy P."/>
            <person name="Geml J."/>
            <person name="Haridas S."/>
            <person name="Hughes K."/>
            <person name="Justo A."/>
            <person name="Karasinski D."/>
            <person name="Kautmanova I."/>
            <person name="Kiss B."/>
            <person name="Kocsube S."/>
            <person name="Kotiranta H."/>
            <person name="LaButti K.M."/>
            <person name="Lechner B.E."/>
            <person name="Liimatainen K."/>
            <person name="Lipzen A."/>
            <person name="Lukacs Z."/>
            <person name="Mihaltcheva S."/>
            <person name="Morgado L.N."/>
            <person name="Niskanen T."/>
            <person name="Noordeloos M.E."/>
            <person name="Ohm R.A."/>
            <person name="Ortiz-Santana B."/>
            <person name="Ovrebo C."/>
            <person name="Racz N."/>
            <person name="Riley R."/>
            <person name="Savchenko A."/>
            <person name="Shiryaev A."/>
            <person name="Soop K."/>
            <person name="Spirin V."/>
            <person name="Szebenyi C."/>
            <person name="Tomsovsky M."/>
            <person name="Tulloss R.E."/>
            <person name="Uehling J."/>
            <person name="Grigoriev I.V."/>
            <person name="Vagvolgyi C."/>
            <person name="Papp T."/>
            <person name="Martin F.M."/>
            <person name="Miettinen O."/>
            <person name="Hibbett D.S."/>
            <person name="Nagy L.G."/>
        </authorList>
    </citation>
    <scope>NUCLEOTIDE SEQUENCE [LARGE SCALE GENOMIC DNA]</scope>
    <source>
        <strain evidence="1 2">NL-1719</strain>
    </source>
</reference>
<sequence length="344" mass="37488">MVGKAVMNGSENGGNGIEKGPGSKMSVDGEEDSEEEEEEEEEEEAVPSELQDGGTKVRDDNMDVDEEKIEKYKIDEGKADENKIEEDKVDKDKIDEDKIEEMVKFSTQDQISTEGLDVDDQANDEPLIHTEAFGQGGNTRDDGVEWKDETSAILKGTESSENGSDVGLVAEKKAQLEVNVTGDALNRLTAQSETVCGVTRDNLPSLDIEGYRPQTPIFMPGMASSSPLTPLTNLDEDVDEDDLPLVSRGQVGHIPFPPNPRSTQGTTSTLDNELSGITTVSLQEERLLGAMPITRRSPRNTNGKRDHPPTPDKSATDKTSSKKPRVSHVRVTGASSFGWNDINR</sequence>
<organism evidence="1 2">
    <name type="scientific">Pluteus cervinus</name>
    <dbReference type="NCBI Taxonomy" id="181527"/>
    <lineage>
        <taxon>Eukaryota</taxon>
        <taxon>Fungi</taxon>
        <taxon>Dikarya</taxon>
        <taxon>Basidiomycota</taxon>
        <taxon>Agaricomycotina</taxon>
        <taxon>Agaricomycetes</taxon>
        <taxon>Agaricomycetidae</taxon>
        <taxon>Agaricales</taxon>
        <taxon>Pluteineae</taxon>
        <taxon>Pluteaceae</taxon>
        <taxon>Pluteus</taxon>
    </lineage>
</organism>
<protein>
    <submittedName>
        <fullName evidence="1">Uncharacterized protein</fullName>
    </submittedName>
</protein>
<gene>
    <name evidence="1" type="ORF">BDN72DRAFT_906418</name>
</gene>
<name>A0ACD2ZZL0_9AGAR</name>
<proteinExistence type="predicted"/>
<dbReference type="EMBL" id="ML209198">
    <property type="protein sequence ID" value="TFK58782.1"/>
    <property type="molecule type" value="Genomic_DNA"/>
</dbReference>